<dbReference type="GO" id="GO:0008270">
    <property type="term" value="F:zinc ion binding"/>
    <property type="evidence" value="ECO:0007669"/>
    <property type="project" value="UniProtKB-KW"/>
</dbReference>
<sequence length="254" mass="28567">MSFKASNADLRTLVAWDMLIWATVQQLLRQRKGQAPAEMRGLQGAPAESAAKYCSKECQKADWKKHKVACVNNVTLVNALKEHASTPEGSLDRLLIPGGLSLYELDQRLEKWVGFHKYTLMGACIHALRVPEDVKNIRNSVLYVKLEPREDHGETPAKYFRVVDAYAVSLQDVMRWPSPWPESALQLRAMQNDAEKEKKQGMVGASMIECPPLAVQTVPFGSVKNVNRDVNENWKDILVSDVEFGKYTHFGGAR</sequence>
<dbReference type="SUPFAM" id="SSF144232">
    <property type="entry name" value="HIT/MYND zinc finger-like"/>
    <property type="match status" value="1"/>
</dbReference>
<keyword evidence="1" id="KW-0479">Metal-binding</keyword>
<keyword evidence="3" id="KW-0862">Zinc</keyword>
<gene>
    <name evidence="5" type="ORF">PHLGIDRAFT_33588</name>
</gene>
<proteinExistence type="predicted"/>
<dbReference type="OrthoDB" id="432970at2759"/>
<protein>
    <recommendedName>
        <fullName evidence="4">MYND-type domain-containing protein</fullName>
    </recommendedName>
</protein>
<feature type="domain" description="MYND-type" evidence="4">
    <location>
        <begin position="50"/>
        <end position="70"/>
    </location>
</feature>
<keyword evidence="6" id="KW-1185">Reference proteome</keyword>
<name>A0A0C3SCL6_PHLG1</name>
<dbReference type="STRING" id="745531.A0A0C3SCL6"/>
<dbReference type="Proteomes" id="UP000053257">
    <property type="component" value="Unassembled WGS sequence"/>
</dbReference>
<dbReference type="Gene3D" id="6.10.140.2220">
    <property type="match status" value="1"/>
</dbReference>
<dbReference type="AlphaFoldDB" id="A0A0C3SCL6"/>
<evidence type="ECO:0000256" key="3">
    <source>
        <dbReference type="ARBA" id="ARBA00022833"/>
    </source>
</evidence>
<accession>A0A0C3SCL6</accession>
<evidence type="ECO:0000256" key="2">
    <source>
        <dbReference type="ARBA" id="ARBA00022771"/>
    </source>
</evidence>
<dbReference type="InterPro" id="IPR002893">
    <property type="entry name" value="Znf_MYND"/>
</dbReference>
<evidence type="ECO:0000259" key="4">
    <source>
        <dbReference type="Pfam" id="PF01753"/>
    </source>
</evidence>
<evidence type="ECO:0000256" key="1">
    <source>
        <dbReference type="ARBA" id="ARBA00022723"/>
    </source>
</evidence>
<organism evidence="5 6">
    <name type="scientific">Phlebiopsis gigantea (strain 11061_1 CR5-6)</name>
    <name type="common">White-rot fungus</name>
    <name type="synonym">Peniophora gigantea</name>
    <dbReference type="NCBI Taxonomy" id="745531"/>
    <lineage>
        <taxon>Eukaryota</taxon>
        <taxon>Fungi</taxon>
        <taxon>Dikarya</taxon>
        <taxon>Basidiomycota</taxon>
        <taxon>Agaricomycotina</taxon>
        <taxon>Agaricomycetes</taxon>
        <taxon>Polyporales</taxon>
        <taxon>Phanerochaetaceae</taxon>
        <taxon>Phlebiopsis</taxon>
    </lineage>
</organism>
<dbReference type="EMBL" id="KN840449">
    <property type="protein sequence ID" value="KIP11032.1"/>
    <property type="molecule type" value="Genomic_DNA"/>
</dbReference>
<evidence type="ECO:0000313" key="6">
    <source>
        <dbReference type="Proteomes" id="UP000053257"/>
    </source>
</evidence>
<evidence type="ECO:0000313" key="5">
    <source>
        <dbReference type="EMBL" id="KIP11032.1"/>
    </source>
</evidence>
<reference evidence="5 6" key="1">
    <citation type="journal article" date="2014" name="PLoS Genet.">
        <title>Analysis of the Phlebiopsis gigantea genome, transcriptome and secretome provides insight into its pioneer colonization strategies of wood.</title>
        <authorList>
            <person name="Hori C."/>
            <person name="Ishida T."/>
            <person name="Igarashi K."/>
            <person name="Samejima M."/>
            <person name="Suzuki H."/>
            <person name="Master E."/>
            <person name="Ferreira P."/>
            <person name="Ruiz-Duenas F.J."/>
            <person name="Held B."/>
            <person name="Canessa P."/>
            <person name="Larrondo L.F."/>
            <person name="Schmoll M."/>
            <person name="Druzhinina I.S."/>
            <person name="Kubicek C.P."/>
            <person name="Gaskell J.A."/>
            <person name="Kersten P."/>
            <person name="St John F."/>
            <person name="Glasner J."/>
            <person name="Sabat G."/>
            <person name="Splinter BonDurant S."/>
            <person name="Syed K."/>
            <person name="Yadav J."/>
            <person name="Mgbeahuruike A.C."/>
            <person name="Kovalchuk A."/>
            <person name="Asiegbu F.O."/>
            <person name="Lackner G."/>
            <person name="Hoffmeister D."/>
            <person name="Rencoret J."/>
            <person name="Gutierrez A."/>
            <person name="Sun H."/>
            <person name="Lindquist E."/>
            <person name="Barry K."/>
            <person name="Riley R."/>
            <person name="Grigoriev I.V."/>
            <person name="Henrissat B."/>
            <person name="Kues U."/>
            <person name="Berka R.M."/>
            <person name="Martinez A.T."/>
            <person name="Covert S.F."/>
            <person name="Blanchette R.A."/>
            <person name="Cullen D."/>
        </authorList>
    </citation>
    <scope>NUCLEOTIDE SEQUENCE [LARGE SCALE GENOMIC DNA]</scope>
    <source>
        <strain evidence="5 6">11061_1 CR5-6</strain>
    </source>
</reference>
<keyword evidence="2" id="KW-0863">Zinc-finger</keyword>
<dbReference type="HOGENOM" id="CLU_094262_0_1_1"/>
<dbReference type="Pfam" id="PF01753">
    <property type="entry name" value="zf-MYND"/>
    <property type="match status" value="1"/>
</dbReference>